<dbReference type="AlphaFoldDB" id="A0AAV4XZA4"/>
<gene>
    <name evidence="1" type="ORF">CEXT_703071</name>
</gene>
<evidence type="ECO:0000313" key="1">
    <source>
        <dbReference type="EMBL" id="GIY99060.1"/>
    </source>
</evidence>
<comment type="caution">
    <text evidence="1">The sequence shown here is derived from an EMBL/GenBank/DDBJ whole genome shotgun (WGS) entry which is preliminary data.</text>
</comment>
<dbReference type="EMBL" id="BPLR01000999">
    <property type="protein sequence ID" value="GIY99060.1"/>
    <property type="molecule type" value="Genomic_DNA"/>
</dbReference>
<reference evidence="1 2" key="1">
    <citation type="submission" date="2021-06" db="EMBL/GenBank/DDBJ databases">
        <title>Caerostris extrusa draft genome.</title>
        <authorList>
            <person name="Kono N."/>
            <person name="Arakawa K."/>
        </authorList>
    </citation>
    <scope>NUCLEOTIDE SEQUENCE [LARGE SCALE GENOMIC DNA]</scope>
</reference>
<proteinExistence type="predicted"/>
<dbReference type="Proteomes" id="UP001054945">
    <property type="component" value="Unassembled WGS sequence"/>
</dbReference>
<protein>
    <submittedName>
        <fullName evidence="1">Uncharacterized protein</fullName>
    </submittedName>
</protein>
<organism evidence="1 2">
    <name type="scientific">Caerostris extrusa</name>
    <name type="common">Bark spider</name>
    <name type="synonym">Caerostris bankana</name>
    <dbReference type="NCBI Taxonomy" id="172846"/>
    <lineage>
        <taxon>Eukaryota</taxon>
        <taxon>Metazoa</taxon>
        <taxon>Ecdysozoa</taxon>
        <taxon>Arthropoda</taxon>
        <taxon>Chelicerata</taxon>
        <taxon>Arachnida</taxon>
        <taxon>Araneae</taxon>
        <taxon>Araneomorphae</taxon>
        <taxon>Entelegynae</taxon>
        <taxon>Araneoidea</taxon>
        <taxon>Araneidae</taxon>
        <taxon>Caerostris</taxon>
    </lineage>
</organism>
<sequence>MPDAHATRPLLPFLGEENSVVPSIEERIARPKTKAIDRAKQPRHAIPSPFATTLSKNNFLPPCHAKHENTTRAGTC</sequence>
<accession>A0AAV4XZA4</accession>
<keyword evidence="2" id="KW-1185">Reference proteome</keyword>
<name>A0AAV4XZA4_CAEEX</name>
<evidence type="ECO:0000313" key="2">
    <source>
        <dbReference type="Proteomes" id="UP001054945"/>
    </source>
</evidence>